<evidence type="ECO:0000259" key="7">
    <source>
        <dbReference type="Pfam" id="PF01061"/>
    </source>
</evidence>
<dbReference type="Proteomes" id="UP000014500">
    <property type="component" value="Unassembled WGS sequence"/>
</dbReference>
<evidence type="ECO:0000256" key="2">
    <source>
        <dbReference type="ARBA" id="ARBA00022475"/>
    </source>
</evidence>
<dbReference type="EMBL" id="JH431932">
    <property type="status" value="NOT_ANNOTATED_CDS"/>
    <property type="molecule type" value="Genomic_DNA"/>
</dbReference>
<dbReference type="PANTHER" id="PTHR30294:SF38">
    <property type="entry name" value="TRANSPORT PERMEASE PROTEIN"/>
    <property type="match status" value="1"/>
</dbReference>
<dbReference type="eggNOG" id="KOG0059">
    <property type="taxonomic scope" value="Eukaryota"/>
</dbReference>
<evidence type="ECO:0000256" key="1">
    <source>
        <dbReference type="ARBA" id="ARBA00004651"/>
    </source>
</evidence>
<dbReference type="EnsemblMetazoa" id="SMAR013918-RA">
    <property type="protein sequence ID" value="SMAR013918-PA"/>
    <property type="gene ID" value="SMAR013918"/>
</dbReference>
<dbReference type="AlphaFoldDB" id="T1JJ88"/>
<evidence type="ECO:0000256" key="3">
    <source>
        <dbReference type="ARBA" id="ARBA00022692"/>
    </source>
</evidence>
<accession>T1JJ88</accession>
<keyword evidence="3 6" id="KW-0812">Transmembrane</keyword>
<dbReference type="PhylomeDB" id="T1JJ88"/>
<dbReference type="HOGENOM" id="CLU_100629_0_0_1"/>
<dbReference type="InterPro" id="IPR051449">
    <property type="entry name" value="ABC-2_transporter_component"/>
</dbReference>
<protein>
    <recommendedName>
        <fullName evidence="7">ABC-2 type transporter transmembrane domain-containing protein</fullName>
    </recommendedName>
</protein>
<dbReference type="InterPro" id="IPR013525">
    <property type="entry name" value="ABC2_TM"/>
</dbReference>
<proteinExistence type="predicted"/>
<name>T1JJ88_STRMM</name>
<feature type="transmembrane region" description="Helical" evidence="6">
    <location>
        <begin position="6"/>
        <end position="24"/>
    </location>
</feature>
<dbReference type="PRINTS" id="PR00164">
    <property type="entry name" value="ABC2TRNSPORT"/>
</dbReference>
<feature type="transmembrane region" description="Helical" evidence="6">
    <location>
        <begin position="79"/>
        <end position="99"/>
    </location>
</feature>
<dbReference type="InterPro" id="IPR000412">
    <property type="entry name" value="ABC_2_transport"/>
</dbReference>
<feature type="transmembrane region" description="Helical" evidence="6">
    <location>
        <begin position="111"/>
        <end position="132"/>
    </location>
</feature>
<organism evidence="8 9">
    <name type="scientific">Strigamia maritima</name>
    <name type="common">European centipede</name>
    <name type="synonym">Geophilus maritimus</name>
    <dbReference type="NCBI Taxonomy" id="126957"/>
    <lineage>
        <taxon>Eukaryota</taxon>
        <taxon>Metazoa</taxon>
        <taxon>Ecdysozoa</taxon>
        <taxon>Arthropoda</taxon>
        <taxon>Myriapoda</taxon>
        <taxon>Chilopoda</taxon>
        <taxon>Pleurostigmophora</taxon>
        <taxon>Geophilomorpha</taxon>
        <taxon>Linotaeniidae</taxon>
        <taxon>Strigamia</taxon>
    </lineage>
</organism>
<feature type="transmembrane region" description="Helical" evidence="6">
    <location>
        <begin position="169"/>
        <end position="191"/>
    </location>
</feature>
<evidence type="ECO:0000256" key="6">
    <source>
        <dbReference type="SAM" id="Phobius"/>
    </source>
</evidence>
<evidence type="ECO:0000256" key="5">
    <source>
        <dbReference type="ARBA" id="ARBA00023136"/>
    </source>
</evidence>
<dbReference type="PANTHER" id="PTHR30294">
    <property type="entry name" value="MEMBRANE COMPONENT OF ABC TRANSPORTER YHHJ-RELATED"/>
    <property type="match status" value="1"/>
</dbReference>
<feature type="domain" description="ABC-2 type transporter transmembrane" evidence="7">
    <location>
        <begin position="6"/>
        <end position="157"/>
    </location>
</feature>
<evidence type="ECO:0000256" key="4">
    <source>
        <dbReference type="ARBA" id="ARBA00022989"/>
    </source>
</evidence>
<keyword evidence="9" id="KW-1185">Reference proteome</keyword>
<dbReference type="OMA" id="HTITIML"/>
<evidence type="ECO:0000313" key="8">
    <source>
        <dbReference type="EnsemblMetazoa" id="SMAR013918-PA"/>
    </source>
</evidence>
<keyword evidence="5 6" id="KW-0472">Membrane</keyword>
<feature type="transmembrane region" description="Helical" evidence="6">
    <location>
        <begin position="45"/>
        <end position="67"/>
    </location>
</feature>
<reference evidence="9" key="1">
    <citation type="submission" date="2011-05" db="EMBL/GenBank/DDBJ databases">
        <authorList>
            <person name="Richards S.R."/>
            <person name="Qu J."/>
            <person name="Jiang H."/>
            <person name="Jhangiani S.N."/>
            <person name="Agravi P."/>
            <person name="Goodspeed R."/>
            <person name="Gross S."/>
            <person name="Mandapat C."/>
            <person name="Jackson L."/>
            <person name="Mathew T."/>
            <person name="Pu L."/>
            <person name="Thornton R."/>
            <person name="Saada N."/>
            <person name="Wilczek-Boney K.B."/>
            <person name="Lee S."/>
            <person name="Kovar C."/>
            <person name="Wu Y."/>
            <person name="Scherer S.E."/>
            <person name="Worley K.C."/>
            <person name="Muzny D.M."/>
            <person name="Gibbs R."/>
        </authorList>
    </citation>
    <scope>NUCLEOTIDE SEQUENCE</scope>
    <source>
        <strain evidence="9">Brora</strain>
    </source>
</reference>
<dbReference type="Pfam" id="PF01061">
    <property type="entry name" value="ABC2_membrane"/>
    <property type="match status" value="1"/>
</dbReference>
<evidence type="ECO:0000313" key="9">
    <source>
        <dbReference type="Proteomes" id="UP000014500"/>
    </source>
</evidence>
<reference evidence="8" key="2">
    <citation type="submission" date="2015-02" db="UniProtKB">
        <authorList>
            <consortium name="EnsemblMetazoa"/>
        </authorList>
    </citation>
    <scope>IDENTIFICATION</scope>
</reference>
<keyword evidence="2" id="KW-1003">Cell membrane</keyword>
<sequence>MASTFSMGILYLTTISMTSIPLIVDKKEGLYERSVVSGVTSLEVLSSYILTHVVFVAMQASVILTIAFEVFNMQNNGSILLVIILLLLQGISGMSLGLLISCMCNEGGFTVMLSTILFFPGIAFGGMMWTILSMPDYLHTISVAFPHTLATESMRWISLRGKDLSWHKVWPGFLATIAWIMGLTILSLIVMKFKRF</sequence>
<keyword evidence="4 6" id="KW-1133">Transmembrane helix</keyword>
<comment type="subcellular location">
    <subcellularLocation>
        <location evidence="1">Cell membrane</location>
        <topology evidence="1">Multi-pass membrane protein</topology>
    </subcellularLocation>
</comment>
<dbReference type="GO" id="GO:0043190">
    <property type="term" value="C:ATP-binding cassette (ABC) transporter complex"/>
    <property type="evidence" value="ECO:0007669"/>
    <property type="project" value="InterPro"/>
</dbReference>
<dbReference type="GO" id="GO:0140359">
    <property type="term" value="F:ABC-type transporter activity"/>
    <property type="evidence" value="ECO:0007669"/>
    <property type="project" value="InterPro"/>
</dbReference>
<dbReference type="STRING" id="126957.T1JJ88"/>